<keyword evidence="2" id="KW-0472">Membrane</keyword>
<comment type="caution">
    <text evidence="3">The sequence shown here is derived from an EMBL/GenBank/DDBJ whole genome shotgun (WGS) entry which is preliminary data.</text>
</comment>
<gene>
    <name evidence="3" type="ORF">B296_00027769</name>
</gene>
<evidence type="ECO:0000313" key="4">
    <source>
        <dbReference type="Proteomes" id="UP000287651"/>
    </source>
</evidence>
<dbReference type="Proteomes" id="UP000287651">
    <property type="component" value="Unassembled WGS sequence"/>
</dbReference>
<dbReference type="AlphaFoldDB" id="A0A426YTJ8"/>
<feature type="region of interest" description="Disordered" evidence="1">
    <location>
        <begin position="199"/>
        <end position="267"/>
    </location>
</feature>
<evidence type="ECO:0000256" key="2">
    <source>
        <dbReference type="SAM" id="Phobius"/>
    </source>
</evidence>
<organism evidence="3 4">
    <name type="scientific">Ensete ventricosum</name>
    <name type="common">Abyssinian banana</name>
    <name type="synonym">Musa ensete</name>
    <dbReference type="NCBI Taxonomy" id="4639"/>
    <lineage>
        <taxon>Eukaryota</taxon>
        <taxon>Viridiplantae</taxon>
        <taxon>Streptophyta</taxon>
        <taxon>Embryophyta</taxon>
        <taxon>Tracheophyta</taxon>
        <taxon>Spermatophyta</taxon>
        <taxon>Magnoliopsida</taxon>
        <taxon>Liliopsida</taxon>
        <taxon>Zingiberales</taxon>
        <taxon>Musaceae</taxon>
        <taxon>Ensete</taxon>
    </lineage>
</organism>
<keyword evidence="2" id="KW-0812">Transmembrane</keyword>
<protein>
    <submittedName>
        <fullName evidence="3">Uncharacterized protein</fullName>
    </submittedName>
</protein>
<dbReference type="EMBL" id="AMZH03010267">
    <property type="protein sequence ID" value="RRT55063.1"/>
    <property type="molecule type" value="Genomic_DNA"/>
</dbReference>
<feature type="transmembrane region" description="Helical" evidence="2">
    <location>
        <begin position="482"/>
        <end position="502"/>
    </location>
</feature>
<accession>A0A426YTJ8</accession>
<name>A0A426YTJ8_ENSVE</name>
<evidence type="ECO:0000256" key="1">
    <source>
        <dbReference type="SAM" id="MobiDB-lite"/>
    </source>
</evidence>
<reference evidence="3 4" key="1">
    <citation type="journal article" date="2014" name="Agronomy (Basel)">
        <title>A Draft Genome Sequence for Ensete ventricosum, the Drought-Tolerant Tree Against Hunger.</title>
        <authorList>
            <person name="Harrison J."/>
            <person name="Moore K.A."/>
            <person name="Paszkiewicz K."/>
            <person name="Jones T."/>
            <person name="Grant M."/>
            <person name="Ambacheew D."/>
            <person name="Muzemil S."/>
            <person name="Studholme D.J."/>
        </authorList>
    </citation>
    <scope>NUCLEOTIDE SEQUENCE [LARGE SCALE GENOMIC DNA]</scope>
</reference>
<keyword evidence="2" id="KW-1133">Transmembrane helix</keyword>
<sequence>MEVVINRREDAGLTSHATYAVGEAVPDEPLVAVATEARTPPGDRRIHALAVGVGRASALSVEPPPGLGLSEHERRLAEGVLPVPGRREHERAPGGGLRKLLPGEEPVCFPAGVADGVVALQPATCQVEPPGDFVSGDAAPVVPRRAAVPQEQRVARRHGVVAPEEPLGSEDGSVADRLHVQDDGFMCDVPDPVSAELHLPGGGTVQPDSTSIGEAERVGDSNRAARLVASRSPCSGTEEEKSKEEEEEEETKVLMGRRHSLSVDQRKQQMEASKLNVEKKTGKNKVSVVLSSSLLAKQRSRSVALNDFGGCCQMVKGGALMVKDVNLEQIHCFFSHSDKVATLIVTCAGRNNLKLLRKKKRGKIHLNWLNLPLQFISETYGKDLIPEQRARNSERQTENPLRRQTTCVIAGAKIRKCFSGSIVHVAPIDAQPRDRTPNQPALPSDSAGYQSKHEIAWCPMGKEDYGGVPFDRGKEAETHSRALGRSVAGFVVVAVIVVSYYYCY</sequence>
<evidence type="ECO:0000313" key="3">
    <source>
        <dbReference type="EMBL" id="RRT55063.1"/>
    </source>
</evidence>
<proteinExistence type="predicted"/>
<feature type="region of interest" description="Disordered" evidence="1">
    <location>
        <begin position="429"/>
        <end position="448"/>
    </location>
</feature>